<dbReference type="AlphaFoldDB" id="R2QN30"/>
<evidence type="ECO:0000313" key="5">
    <source>
        <dbReference type="Proteomes" id="UP000014157"/>
    </source>
</evidence>
<evidence type="ECO:0000313" key="2">
    <source>
        <dbReference type="EMBL" id="EOH96628.1"/>
    </source>
</evidence>
<accession>R2QN30</accession>
<keyword evidence="1" id="KW-0812">Transmembrane</keyword>
<feature type="transmembrane region" description="Helical" evidence="1">
    <location>
        <begin position="56"/>
        <end position="79"/>
    </location>
</feature>
<keyword evidence="5" id="KW-1185">Reference proteome</keyword>
<protein>
    <recommendedName>
        <fullName evidence="6">MutG family lantibiotic protection ABC transporter permease subunit</fullName>
    </recommendedName>
</protein>
<sequence>MKKSIQLMRAENFLLKHDSLFNISLVFPTLLTILINSYFYYRGLTFYESLRYFTEVYFMCLPLFVSLSVSFSMKGEVAIDYQYLLSNVFSKKKKLVTKSVAIIIKLFISALISIIPLFLLNVILGELQIMVYLVLLLSILLSISAYVQIFLFSTIYLNSTATIMFGGLSLLITAIASMIIGSYLFLAIPWVWGTSLVGLLLQGANFKSLAILIVLCTGVCLFLTYVSITLIEKKEC</sequence>
<dbReference type="HOGENOM" id="CLU_1173967_0_0_9"/>
<evidence type="ECO:0000256" key="1">
    <source>
        <dbReference type="SAM" id="Phobius"/>
    </source>
</evidence>
<proteinExistence type="predicted"/>
<dbReference type="RefSeq" id="WP_010766310.1">
    <property type="nucleotide sequence ID" value="NZ_KB946320.1"/>
</dbReference>
<gene>
    <name evidence="3" type="ORF">I586_02323</name>
    <name evidence="2" type="ORF">UAY_02996</name>
</gene>
<keyword evidence="1" id="KW-1133">Transmembrane helix</keyword>
<evidence type="ECO:0008006" key="6">
    <source>
        <dbReference type="Google" id="ProtNLM"/>
    </source>
</evidence>
<evidence type="ECO:0000313" key="4">
    <source>
        <dbReference type="Proteomes" id="UP000013781"/>
    </source>
</evidence>
<name>R2QN30_9ENTE</name>
<dbReference type="PATRIC" id="fig|1158609.3.peg.2922"/>
<feature type="transmembrane region" description="Helical" evidence="1">
    <location>
        <begin position="20"/>
        <end position="41"/>
    </location>
</feature>
<dbReference type="EMBL" id="AJAS01000024">
    <property type="protein sequence ID" value="EOH96628.1"/>
    <property type="molecule type" value="Genomic_DNA"/>
</dbReference>
<feature type="transmembrane region" description="Helical" evidence="1">
    <location>
        <begin position="129"/>
        <end position="151"/>
    </location>
</feature>
<feature type="transmembrane region" description="Helical" evidence="1">
    <location>
        <begin position="163"/>
        <end position="188"/>
    </location>
</feature>
<reference evidence="3 5" key="2">
    <citation type="submission" date="2013-03" db="EMBL/GenBank/DDBJ databases">
        <title>The Genome Sequence of Enterococcus moraviensis BAA-383 (PacBio/Illumina hybrid assembly).</title>
        <authorList>
            <consortium name="The Broad Institute Genomics Platform"/>
            <consortium name="The Broad Institute Genome Sequencing Center for Infectious Disease"/>
            <person name="Earl A."/>
            <person name="Russ C."/>
            <person name="Gilmore M."/>
            <person name="Surin D."/>
            <person name="Walker B."/>
            <person name="Young S."/>
            <person name="Zeng Q."/>
            <person name="Gargeya S."/>
            <person name="Fitzgerald M."/>
            <person name="Haas B."/>
            <person name="Abouelleil A."/>
            <person name="Allen A.W."/>
            <person name="Alvarado L."/>
            <person name="Arachchi H.M."/>
            <person name="Berlin A.M."/>
            <person name="Chapman S.B."/>
            <person name="Gainer-Dewar J."/>
            <person name="Goldberg J."/>
            <person name="Griggs A."/>
            <person name="Gujja S."/>
            <person name="Hansen M."/>
            <person name="Howarth C."/>
            <person name="Imamovic A."/>
            <person name="Ireland A."/>
            <person name="Larimer J."/>
            <person name="McCowan C."/>
            <person name="Murphy C."/>
            <person name="Pearson M."/>
            <person name="Poon T.W."/>
            <person name="Priest M."/>
            <person name="Roberts A."/>
            <person name="Saif S."/>
            <person name="Shea T."/>
            <person name="Sisk P."/>
            <person name="Sykes S."/>
            <person name="Wortman J."/>
            <person name="Nusbaum C."/>
            <person name="Birren B."/>
        </authorList>
    </citation>
    <scope>NUCLEOTIDE SEQUENCE [LARGE SCALE GENOMIC DNA]</scope>
    <source>
        <strain evidence="3 5">ATCC BAA-383</strain>
    </source>
</reference>
<comment type="caution">
    <text evidence="2">The sequence shown here is derived from an EMBL/GenBank/DDBJ whole genome shotgun (WGS) entry which is preliminary data.</text>
</comment>
<feature type="transmembrane region" description="Helical" evidence="1">
    <location>
        <begin position="208"/>
        <end position="231"/>
    </location>
</feature>
<dbReference type="Proteomes" id="UP000014157">
    <property type="component" value="Unassembled WGS sequence"/>
</dbReference>
<dbReference type="Proteomes" id="UP000013781">
    <property type="component" value="Unassembled WGS sequence"/>
</dbReference>
<organism evidence="2 4">
    <name type="scientific">Enterococcus moraviensis ATCC BAA-383</name>
    <dbReference type="NCBI Taxonomy" id="1158609"/>
    <lineage>
        <taxon>Bacteria</taxon>
        <taxon>Bacillati</taxon>
        <taxon>Bacillota</taxon>
        <taxon>Bacilli</taxon>
        <taxon>Lactobacillales</taxon>
        <taxon>Enterococcaceae</taxon>
        <taxon>Enterococcus</taxon>
    </lineage>
</organism>
<dbReference type="STRING" id="155617.RV09_GL001423"/>
<feature type="transmembrane region" description="Helical" evidence="1">
    <location>
        <begin position="100"/>
        <end position="123"/>
    </location>
</feature>
<evidence type="ECO:0000313" key="3">
    <source>
        <dbReference type="EMBL" id="EOT66054.1"/>
    </source>
</evidence>
<keyword evidence="1" id="KW-0472">Membrane</keyword>
<reference evidence="2 4" key="1">
    <citation type="submission" date="2013-02" db="EMBL/GenBank/DDBJ databases">
        <title>The Genome Sequence of Enterococcus moraviensis BAA-383.</title>
        <authorList>
            <consortium name="The Broad Institute Genome Sequencing Platform"/>
            <consortium name="The Broad Institute Genome Sequencing Center for Infectious Disease"/>
            <person name="Earl A.M."/>
            <person name="Gilmore M.S."/>
            <person name="Lebreton F."/>
            <person name="Walker B."/>
            <person name="Young S.K."/>
            <person name="Zeng Q."/>
            <person name="Gargeya S."/>
            <person name="Fitzgerald M."/>
            <person name="Haas B."/>
            <person name="Abouelleil A."/>
            <person name="Alvarado L."/>
            <person name="Arachchi H.M."/>
            <person name="Berlin A.M."/>
            <person name="Chapman S.B."/>
            <person name="Dewar J."/>
            <person name="Goldberg J."/>
            <person name="Griggs A."/>
            <person name="Gujja S."/>
            <person name="Hansen M."/>
            <person name="Howarth C."/>
            <person name="Imamovic A."/>
            <person name="Larimer J."/>
            <person name="McCowan C."/>
            <person name="Murphy C."/>
            <person name="Neiman D."/>
            <person name="Pearson M."/>
            <person name="Priest M."/>
            <person name="Roberts A."/>
            <person name="Saif S."/>
            <person name="Shea T."/>
            <person name="Sisk P."/>
            <person name="Sykes S."/>
            <person name="Wortman J."/>
            <person name="Nusbaum C."/>
            <person name="Birren B."/>
        </authorList>
    </citation>
    <scope>NUCLEOTIDE SEQUENCE [LARGE SCALE GENOMIC DNA]</scope>
    <source>
        <strain evidence="2 4">ATCC BAA-383</strain>
    </source>
</reference>
<dbReference type="EMBL" id="ASWB01000003">
    <property type="protein sequence ID" value="EOT66054.1"/>
    <property type="molecule type" value="Genomic_DNA"/>
</dbReference>